<evidence type="ECO:0000313" key="4">
    <source>
        <dbReference type="EMBL" id="SYW82486.1"/>
    </source>
</evidence>
<feature type="region of interest" description="Disordered" evidence="1">
    <location>
        <begin position="558"/>
        <end position="602"/>
    </location>
</feature>
<keyword evidence="6" id="KW-1185">Reference proteome</keyword>
<dbReference type="Pfam" id="PF07713">
    <property type="entry name" value="DUF1604"/>
    <property type="match status" value="1"/>
</dbReference>
<name>A0A1K0H8G3_9BASI</name>
<feature type="region of interest" description="Disordered" evidence="1">
    <location>
        <begin position="484"/>
        <end position="530"/>
    </location>
</feature>
<evidence type="ECO:0000313" key="5">
    <source>
        <dbReference type="Proteomes" id="UP000179920"/>
    </source>
</evidence>
<evidence type="ECO:0000256" key="1">
    <source>
        <dbReference type="SAM" id="MobiDB-lite"/>
    </source>
</evidence>
<dbReference type="Proteomes" id="UP000179920">
    <property type="component" value="Chromosome III"/>
</dbReference>
<dbReference type="GO" id="GO:0003723">
    <property type="term" value="F:RNA binding"/>
    <property type="evidence" value="ECO:0007669"/>
    <property type="project" value="TreeGrafter"/>
</dbReference>
<sequence>MATDRLRRRLRDVDSDDLADLTSNFCVIGTPLPSLNSHKKDPNELKPIWQQEARDAQGRRRFHGAFTGGFSAGYFNTVGSKDGWTPSTFRSSRSDKKAGKQVHTNAARRVEDFMDEEDLEDWKAAQQVSATSGFGQDDAIAGLRGKATDPLASALFGDAGVQRKEGTGWKLLRRMGWKEGQGLGPRVDAKKKARLWALVSNGGQVASSSDITLEDMKHLFAPPPTPVLKYEAKGGGIKGLGAEETQTLQQALASSRGAARKAVETATAGTSSTEDEASPDGRPIPLGFRLATEPVPPEPSFPLNPVPDGWQPDPIRVWKRHAPDHAASGMRAAAMSPTTRGQLLGEAKIPGPPPSIAAFLSAKAQERLAASSNLPLPASPSQPRQTQYVDVPRLDVATAKQALQGFAPFGADPAKQGRYLIYLRVQLNPGSEEAKKLPVPPELTAEQFSNELREFAKSASMFRPMSSVIASRFITASAAVMEHETKATSATPGLRHPAPASTAQSKDDEKGKEPEKELNTAQKAAGMGNFGHLTRKIEPWAPERLICKRFGIPEPAISRKRRADERDDPQTNNTAERPDWDDPDPFYGSSKSTKSKSGIRVDQHWERNKDQLIALAAGPTPLSLEVQSAASPASKVDPAAEEGVVGMGDDERQGKDTLTYVKPSLDVYKAIFESDAEESDSDEAGYKGLRKAKPKLQDPASGQGVLFQTRTKRKGVHDEIDKAASKSATKRKKEKASKGKSLLTFDLDDGDEDSPPASIGPLKPNPDLAKTKSRVRASDLF</sequence>
<feature type="compositionally biased region" description="Basic and acidic residues" evidence="1">
    <location>
        <begin position="505"/>
        <end position="518"/>
    </location>
</feature>
<dbReference type="Pfam" id="PF26093">
    <property type="entry name" value="HTH_TGH"/>
    <property type="match status" value="1"/>
</dbReference>
<dbReference type="InterPro" id="IPR000467">
    <property type="entry name" value="G_patch_dom"/>
</dbReference>
<dbReference type="GO" id="GO:0005634">
    <property type="term" value="C:nucleus"/>
    <property type="evidence" value="ECO:0007669"/>
    <property type="project" value="TreeGrafter"/>
</dbReference>
<reference evidence="3" key="1">
    <citation type="submission" date="2016-04" db="EMBL/GenBank/DDBJ databases">
        <authorList>
            <person name="Evans L.H."/>
            <person name="Alamgir A."/>
            <person name="Owens N."/>
            <person name="Weber N.D."/>
            <person name="Virtaneva K."/>
            <person name="Barbian K."/>
            <person name="Babar A."/>
            <person name="Rosenke K."/>
        </authorList>
    </citation>
    <scope>NUCLEOTIDE SEQUENCE</scope>
    <source>
        <strain evidence="3">UB2112</strain>
    </source>
</reference>
<dbReference type="EMBL" id="LT558119">
    <property type="protein sequence ID" value="SAM76571.1"/>
    <property type="molecule type" value="Genomic_DNA"/>
</dbReference>
<dbReference type="PANTHER" id="PTHR13384:SF19">
    <property type="entry name" value="G PATCH DOMAIN-CONTAINING PROTEIN 1"/>
    <property type="match status" value="1"/>
</dbReference>
<feature type="domain" description="G-patch" evidence="2">
    <location>
        <begin position="164"/>
        <end position="184"/>
    </location>
</feature>
<accession>A0A1K0H8G3</accession>
<reference evidence="5" key="2">
    <citation type="submission" date="2016-04" db="EMBL/GenBank/DDBJ databases">
        <authorList>
            <person name="Guldener U."/>
            <person name="Guldener U."/>
        </authorList>
    </citation>
    <scope>NUCLEOTIDE SEQUENCE [LARGE SCALE GENOMIC DNA]</scope>
    <source>
        <strain evidence="5">UB2112</strain>
    </source>
</reference>
<dbReference type="PANTHER" id="PTHR13384">
    <property type="entry name" value="G PATCH DOMAIN-CONTAINING PROTEIN 1"/>
    <property type="match status" value="1"/>
</dbReference>
<dbReference type="OrthoDB" id="20507at2759"/>
<dbReference type="InterPro" id="IPR011666">
    <property type="entry name" value="DUF1604"/>
</dbReference>
<dbReference type="GO" id="GO:0006397">
    <property type="term" value="P:mRNA processing"/>
    <property type="evidence" value="ECO:0007669"/>
    <property type="project" value="InterPro"/>
</dbReference>
<organism evidence="3 5">
    <name type="scientific">Ustilago bromivora</name>
    <dbReference type="NCBI Taxonomy" id="307758"/>
    <lineage>
        <taxon>Eukaryota</taxon>
        <taxon>Fungi</taxon>
        <taxon>Dikarya</taxon>
        <taxon>Basidiomycota</taxon>
        <taxon>Ustilaginomycotina</taxon>
        <taxon>Ustilaginomycetes</taxon>
        <taxon>Ustilaginales</taxon>
        <taxon>Ustilaginaceae</taxon>
        <taxon>Ustilago</taxon>
    </lineage>
</organism>
<feature type="region of interest" description="Disordered" evidence="1">
    <location>
        <begin position="255"/>
        <end position="284"/>
    </location>
</feature>
<feature type="region of interest" description="Disordered" evidence="1">
    <location>
        <begin position="625"/>
        <end position="657"/>
    </location>
</feature>
<reference evidence="4" key="3">
    <citation type="submission" date="2018-08" db="EMBL/GenBank/DDBJ databases">
        <authorList>
            <person name="Guldener U."/>
        </authorList>
    </citation>
    <scope>NUCLEOTIDE SEQUENCE</scope>
    <source>
        <strain evidence="4">UB2</strain>
    </source>
</reference>
<protein>
    <recommendedName>
        <fullName evidence="2">G-patch domain-containing protein</fullName>
    </recommendedName>
</protein>
<evidence type="ECO:0000313" key="6">
    <source>
        <dbReference type="Proteomes" id="UP000658997"/>
    </source>
</evidence>
<dbReference type="AlphaFoldDB" id="A0A1K0H8G3"/>
<dbReference type="EMBL" id="ULHB01000112">
    <property type="protein sequence ID" value="SYW82486.1"/>
    <property type="molecule type" value="Genomic_DNA"/>
</dbReference>
<dbReference type="Proteomes" id="UP000658997">
    <property type="component" value="Unassembled WGS sequence"/>
</dbReference>
<dbReference type="PROSITE" id="PS50174">
    <property type="entry name" value="G_PATCH"/>
    <property type="match status" value="1"/>
</dbReference>
<proteinExistence type="predicted"/>
<gene>
    <name evidence="4" type="ORF">UBRO2_04608</name>
    <name evidence="3" type="ORF">UBRO_01573</name>
</gene>
<dbReference type="Pfam" id="PF01585">
    <property type="entry name" value="G-patch"/>
    <property type="match status" value="1"/>
</dbReference>
<feature type="region of interest" description="Disordered" evidence="1">
    <location>
        <begin position="673"/>
        <end position="781"/>
    </location>
</feature>
<feature type="compositionally biased region" description="Acidic residues" evidence="1">
    <location>
        <begin position="674"/>
        <end position="683"/>
    </location>
</feature>
<evidence type="ECO:0000313" key="3">
    <source>
        <dbReference type="EMBL" id="SAM76571.1"/>
    </source>
</evidence>
<evidence type="ECO:0000259" key="2">
    <source>
        <dbReference type="PROSITE" id="PS50174"/>
    </source>
</evidence>